<dbReference type="AlphaFoldDB" id="A0A8J7B766"/>
<evidence type="ECO:0000259" key="4">
    <source>
        <dbReference type="Pfam" id="PF08241"/>
    </source>
</evidence>
<dbReference type="PANTHER" id="PTHR44942">
    <property type="entry name" value="METHYLTRANSF_11 DOMAIN-CONTAINING PROTEIN"/>
    <property type="match status" value="1"/>
</dbReference>
<comment type="caution">
    <text evidence="5">The sequence shown here is derived from an EMBL/GenBank/DDBJ whole genome shotgun (WGS) entry which is preliminary data.</text>
</comment>
<dbReference type="InterPro" id="IPR051052">
    <property type="entry name" value="Diverse_substrate_MTase"/>
</dbReference>
<dbReference type="EMBL" id="JADEWZ010000004">
    <property type="protein sequence ID" value="MBE9114976.1"/>
    <property type="molecule type" value="Genomic_DNA"/>
</dbReference>
<dbReference type="RefSeq" id="WP_194028070.1">
    <property type="nucleotide sequence ID" value="NZ_JADEWZ010000004.1"/>
</dbReference>
<evidence type="ECO:0000256" key="3">
    <source>
        <dbReference type="ARBA" id="ARBA00022679"/>
    </source>
</evidence>
<dbReference type="CDD" id="cd02440">
    <property type="entry name" value="AdoMet_MTases"/>
    <property type="match status" value="1"/>
</dbReference>
<dbReference type="Gene3D" id="3.40.50.150">
    <property type="entry name" value="Vaccinia Virus protein VP39"/>
    <property type="match status" value="1"/>
</dbReference>
<reference evidence="5" key="1">
    <citation type="submission" date="2020-10" db="EMBL/GenBank/DDBJ databases">
        <authorList>
            <person name="Castelo-Branco R."/>
            <person name="Eusebio N."/>
            <person name="Adriana R."/>
            <person name="Vieira A."/>
            <person name="Brugerolle De Fraissinette N."/>
            <person name="Rezende De Castro R."/>
            <person name="Schneider M.P."/>
            <person name="Vasconcelos V."/>
            <person name="Leao P.N."/>
        </authorList>
    </citation>
    <scope>NUCLEOTIDE SEQUENCE</scope>
    <source>
        <strain evidence="5">LEGE 07157</strain>
    </source>
</reference>
<dbReference type="PANTHER" id="PTHR44942:SF4">
    <property type="entry name" value="METHYLTRANSFERASE TYPE 11 DOMAIN-CONTAINING PROTEIN"/>
    <property type="match status" value="1"/>
</dbReference>
<evidence type="ECO:0000313" key="5">
    <source>
        <dbReference type="EMBL" id="MBE9114976.1"/>
    </source>
</evidence>
<feature type="domain" description="Methyltransferase type 11" evidence="4">
    <location>
        <begin position="50"/>
        <end position="137"/>
    </location>
</feature>
<dbReference type="GO" id="GO:0032259">
    <property type="term" value="P:methylation"/>
    <property type="evidence" value="ECO:0007669"/>
    <property type="project" value="UniProtKB-KW"/>
</dbReference>
<sequence length="252" mass="28762">MAKLLSQMNPKERFRDRAQDYANYRPTYPPNAIDCILNSLQDIAQPIAADVGAGTGISSRLLAERGIKVFAIEPNLAMQECAVPHPLIEFRNSSAEKTDLPKHSIDLIACFQSFHWFDPEPTLEEFDRILKLTGKLALVWNDRDVNGKDEFTREHGKIVANFANRHPAHSRLKEGDFRPLKLLIPNLTQQTFTHQKALNKESLVGLAMSTSYLPKEGVEHQKLVANLTELHDRYSDRKELVYLYYKTTVFLT</sequence>
<gene>
    <name evidence="5" type="ORF">IQ249_03595</name>
</gene>
<name>A0A8J7B766_9CYAN</name>
<dbReference type="Proteomes" id="UP000654482">
    <property type="component" value="Unassembled WGS sequence"/>
</dbReference>
<dbReference type="Pfam" id="PF08241">
    <property type="entry name" value="Methyltransf_11"/>
    <property type="match status" value="1"/>
</dbReference>
<dbReference type="GO" id="GO:0008757">
    <property type="term" value="F:S-adenosylmethionine-dependent methyltransferase activity"/>
    <property type="evidence" value="ECO:0007669"/>
    <property type="project" value="InterPro"/>
</dbReference>
<keyword evidence="2 5" id="KW-0489">Methyltransferase</keyword>
<evidence type="ECO:0000313" key="6">
    <source>
        <dbReference type="Proteomes" id="UP000654482"/>
    </source>
</evidence>
<keyword evidence="6" id="KW-1185">Reference proteome</keyword>
<evidence type="ECO:0000256" key="2">
    <source>
        <dbReference type="ARBA" id="ARBA00022603"/>
    </source>
</evidence>
<proteinExistence type="inferred from homology"/>
<dbReference type="SUPFAM" id="SSF53335">
    <property type="entry name" value="S-adenosyl-L-methionine-dependent methyltransferases"/>
    <property type="match status" value="1"/>
</dbReference>
<protein>
    <submittedName>
        <fullName evidence="5">Class I SAM-dependent methyltransferase</fullName>
    </submittedName>
</protein>
<dbReference type="InterPro" id="IPR013216">
    <property type="entry name" value="Methyltransf_11"/>
</dbReference>
<organism evidence="5 6">
    <name type="scientific">Lusitaniella coriacea LEGE 07157</name>
    <dbReference type="NCBI Taxonomy" id="945747"/>
    <lineage>
        <taxon>Bacteria</taxon>
        <taxon>Bacillati</taxon>
        <taxon>Cyanobacteriota</taxon>
        <taxon>Cyanophyceae</taxon>
        <taxon>Spirulinales</taxon>
        <taxon>Lusitaniellaceae</taxon>
        <taxon>Lusitaniella</taxon>
    </lineage>
</organism>
<evidence type="ECO:0000256" key="1">
    <source>
        <dbReference type="ARBA" id="ARBA00008361"/>
    </source>
</evidence>
<comment type="similarity">
    <text evidence="1">Belongs to the methyltransferase superfamily.</text>
</comment>
<accession>A0A8J7B766</accession>
<keyword evidence="3" id="KW-0808">Transferase</keyword>
<dbReference type="InterPro" id="IPR029063">
    <property type="entry name" value="SAM-dependent_MTases_sf"/>
</dbReference>